<sequence length="399" mass="44052">MVHGSAIVSSPRRTPPSPPPHPPPHAIGTAIIRSGPRRLCPTRPSRRGTLLPASGVHAHLRLTSAPESSHAFEMESISGEDAPKHNLILSALVSNLQCMLAARRPFTAEVSTAATASEAEALAQEAEASDAPTGDGTLARPIVLLTCAGGEPRDRCSDRVQRRCKQGVACGRRGADRLLHVQRSRVTVKQGGRDRRHREGATEAKCKHLGTSVTEAERKSTSLLLQKARRMPTEADFMFGSDKILSKMGEGTFERVLECWDRETHEYVAIKVVRSIHKYSDATMIEIDVLNRLVENEKYRSLSFVLYPSSDCFFCSTTNMPNMAGRGLEVKPGPTVKCVLGHDFILHFPLLHLGNQRKVKKLIWFSIKSVSCHTHRKLPVYFSLVTRLSNQSRKMNNGS</sequence>
<evidence type="ECO:0000313" key="8">
    <source>
        <dbReference type="Proteomes" id="UP000007305"/>
    </source>
</evidence>
<dbReference type="PANTHER" id="PTHR45646:SF11">
    <property type="entry name" value="SERINE_THREONINE-PROTEIN KINASE DOA"/>
    <property type="match status" value="1"/>
</dbReference>
<protein>
    <recommendedName>
        <fullName evidence="9">Serine/threonine-protein kinase AFC3</fullName>
    </recommendedName>
</protein>
<evidence type="ECO:0000256" key="2">
    <source>
        <dbReference type="ARBA" id="ARBA00022679"/>
    </source>
</evidence>
<name>A0A804MF81_MAIZE</name>
<evidence type="ECO:0000313" key="7">
    <source>
        <dbReference type="EnsemblPlants" id="Zm00001eb080940_P001"/>
    </source>
</evidence>
<dbReference type="InParanoid" id="A0A804MF81"/>
<keyword evidence="1" id="KW-0723">Serine/threonine-protein kinase</keyword>
<dbReference type="InterPro" id="IPR051175">
    <property type="entry name" value="CLK_kinases"/>
</dbReference>
<evidence type="ECO:0000256" key="5">
    <source>
        <dbReference type="ARBA" id="ARBA00022840"/>
    </source>
</evidence>
<keyword evidence="2" id="KW-0808">Transferase</keyword>
<dbReference type="EnsemblPlants" id="Zm00001eb080940_T001">
    <property type="protein sequence ID" value="Zm00001eb080940_P001"/>
    <property type="gene ID" value="Zm00001eb080940"/>
</dbReference>
<keyword evidence="5" id="KW-0067">ATP-binding</keyword>
<dbReference type="Gramene" id="Zm00001eb080940_T001">
    <property type="protein sequence ID" value="Zm00001eb080940_P001"/>
    <property type="gene ID" value="Zm00001eb080940"/>
</dbReference>
<dbReference type="Gene3D" id="3.30.200.20">
    <property type="entry name" value="Phosphorylase Kinase, domain 1"/>
    <property type="match status" value="1"/>
</dbReference>
<reference evidence="7" key="3">
    <citation type="submission" date="2021-05" db="UniProtKB">
        <authorList>
            <consortium name="EnsemblPlants"/>
        </authorList>
    </citation>
    <scope>IDENTIFICATION</scope>
    <source>
        <strain evidence="7">cv. B73</strain>
    </source>
</reference>
<evidence type="ECO:0000256" key="6">
    <source>
        <dbReference type="SAM" id="MobiDB-lite"/>
    </source>
</evidence>
<evidence type="ECO:0008006" key="9">
    <source>
        <dbReference type="Google" id="ProtNLM"/>
    </source>
</evidence>
<dbReference type="PANTHER" id="PTHR45646">
    <property type="entry name" value="SERINE/THREONINE-PROTEIN KINASE DOA-RELATED"/>
    <property type="match status" value="1"/>
</dbReference>
<dbReference type="GO" id="GO:0005524">
    <property type="term" value="F:ATP binding"/>
    <property type="evidence" value="ECO:0007669"/>
    <property type="project" value="UniProtKB-KW"/>
</dbReference>
<reference evidence="8" key="1">
    <citation type="submission" date="2015-12" db="EMBL/GenBank/DDBJ databases">
        <title>Update maize B73 reference genome by single molecule sequencing technologies.</title>
        <authorList>
            <consortium name="Maize Genome Sequencing Project"/>
            <person name="Ware D."/>
        </authorList>
    </citation>
    <scope>NUCLEOTIDE SEQUENCE [LARGE SCALE GENOMIC DNA]</scope>
    <source>
        <strain evidence="8">cv. B73</strain>
    </source>
</reference>
<reference evidence="7" key="2">
    <citation type="submission" date="2019-07" db="EMBL/GenBank/DDBJ databases">
        <authorList>
            <person name="Seetharam A."/>
            <person name="Woodhouse M."/>
            <person name="Cannon E."/>
        </authorList>
    </citation>
    <scope>NUCLEOTIDE SEQUENCE [LARGE SCALE GENOMIC DNA]</scope>
    <source>
        <strain evidence="7">cv. B73</strain>
    </source>
</reference>
<feature type="region of interest" description="Disordered" evidence="6">
    <location>
        <begin position="1"/>
        <end position="25"/>
    </location>
</feature>
<evidence type="ECO:0000256" key="3">
    <source>
        <dbReference type="ARBA" id="ARBA00022741"/>
    </source>
</evidence>
<dbReference type="SUPFAM" id="SSF56112">
    <property type="entry name" value="Protein kinase-like (PK-like)"/>
    <property type="match status" value="1"/>
</dbReference>
<evidence type="ECO:0000256" key="4">
    <source>
        <dbReference type="ARBA" id="ARBA00022777"/>
    </source>
</evidence>
<dbReference type="Proteomes" id="UP000007305">
    <property type="component" value="Chromosome 2"/>
</dbReference>
<proteinExistence type="predicted"/>
<accession>A0A804MF81</accession>
<dbReference type="GO" id="GO:0004674">
    <property type="term" value="F:protein serine/threonine kinase activity"/>
    <property type="evidence" value="ECO:0007669"/>
    <property type="project" value="UniProtKB-KW"/>
</dbReference>
<keyword evidence="8" id="KW-1185">Reference proteome</keyword>
<organism evidence="7 8">
    <name type="scientific">Zea mays</name>
    <name type="common">Maize</name>
    <dbReference type="NCBI Taxonomy" id="4577"/>
    <lineage>
        <taxon>Eukaryota</taxon>
        <taxon>Viridiplantae</taxon>
        <taxon>Streptophyta</taxon>
        <taxon>Embryophyta</taxon>
        <taxon>Tracheophyta</taxon>
        <taxon>Spermatophyta</taxon>
        <taxon>Magnoliopsida</taxon>
        <taxon>Liliopsida</taxon>
        <taxon>Poales</taxon>
        <taxon>Poaceae</taxon>
        <taxon>PACMAD clade</taxon>
        <taxon>Panicoideae</taxon>
        <taxon>Andropogonodae</taxon>
        <taxon>Andropogoneae</taxon>
        <taxon>Tripsacinae</taxon>
        <taxon>Zea</taxon>
    </lineage>
</organism>
<feature type="compositionally biased region" description="Pro residues" evidence="6">
    <location>
        <begin position="13"/>
        <end position="25"/>
    </location>
</feature>
<dbReference type="AlphaFoldDB" id="A0A804MF81"/>
<keyword evidence="4" id="KW-0418">Kinase</keyword>
<evidence type="ECO:0000256" key="1">
    <source>
        <dbReference type="ARBA" id="ARBA00022527"/>
    </source>
</evidence>
<keyword evidence="3" id="KW-0547">Nucleotide-binding</keyword>
<dbReference type="InterPro" id="IPR011009">
    <property type="entry name" value="Kinase-like_dom_sf"/>
</dbReference>